<proteinExistence type="predicted"/>
<evidence type="ECO:0000313" key="1">
    <source>
        <dbReference type="EMBL" id="EOL46298.1"/>
    </source>
</evidence>
<keyword evidence="2" id="KW-1185">Reference proteome</keyword>
<sequence length="79" mass="8922">MFVSTGKFIFEKLEERVSKGGNPFRLVHLIDTENYQRLEFFADNDVKVTCNEGQPCKVVLIAQKMGYSTSMNCLTVSPA</sequence>
<accession>R3TYP9</accession>
<dbReference type="Proteomes" id="UP000013785">
    <property type="component" value="Unassembled WGS sequence"/>
</dbReference>
<dbReference type="RefSeq" id="WP_010767775.1">
    <property type="nucleotide sequence ID" value="NZ_ASWE01000002.1"/>
</dbReference>
<dbReference type="STRING" id="154621.RV11_GL000575"/>
<protein>
    <submittedName>
        <fullName evidence="1">Uncharacterized protein</fullName>
    </submittedName>
</protein>
<dbReference type="AlphaFoldDB" id="R3TYP9"/>
<dbReference type="EMBL" id="AJAT01000011">
    <property type="protein sequence ID" value="EOL46298.1"/>
    <property type="molecule type" value="Genomic_DNA"/>
</dbReference>
<evidence type="ECO:0000313" key="2">
    <source>
        <dbReference type="Proteomes" id="UP000013785"/>
    </source>
</evidence>
<reference evidence="1 2" key="1">
    <citation type="submission" date="2013-02" db="EMBL/GenBank/DDBJ databases">
        <title>The Genome Sequence of Enterococcus phoeniculicola BAA-412.</title>
        <authorList>
            <consortium name="The Broad Institute Genome Sequencing Platform"/>
            <consortium name="The Broad Institute Genome Sequencing Center for Infectious Disease"/>
            <person name="Earl A.M."/>
            <person name="Gilmore M.S."/>
            <person name="Lebreton F."/>
            <person name="Walker B."/>
            <person name="Young S.K."/>
            <person name="Zeng Q."/>
            <person name="Gargeya S."/>
            <person name="Fitzgerald M."/>
            <person name="Haas B."/>
            <person name="Abouelleil A."/>
            <person name="Alvarado L."/>
            <person name="Arachchi H.M."/>
            <person name="Berlin A.M."/>
            <person name="Chapman S.B."/>
            <person name="Dewar J."/>
            <person name="Goldberg J."/>
            <person name="Griggs A."/>
            <person name="Gujja S."/>
            <person name="Hansen M."/>
            <person name="Howarth C."/>
            <person name="Imamovic A."/>
            <person name="Larimer J."/>
            <person name="McCowan C."/>
            <person name="Murphy C."/>
            <person name="Neiman D."/>
            <person name="Pearson M."/>
            <person name="Priest M."/>
            <person name="Roberts A."/>
            <person name="Saif S."/>
            <person name="Shea T."/>
            <person name="Sisk P."/>
            <person name="Sykes S."/>
            <person name="Wortman J."/>
            <person name="Nusbaum C."/>
            <person name="Birren B."/>
        </authorList>
    </citation>
    <scope>NUCLEOTIDE SEQUENCE [LARGE SCALE GENOMIC DNA]</scope>
    <source>
        <strain evidence="1 2">ATCC BAA-412</strain>
    </source>
</reference>
<name>R3TYP9_9ENTE</name>
<organism evidence="1 2">
    <name type="scientific">Enterococcus phoeniculicola ATCC BAA-412</name>
    <dbReference type="NCBI Taxonomy" id="1158610"/>
    <lineage>
        <taxon>Bacteria</taxon>
        <taxon>Bacillati</taxon>
        <taxon>Bacillota</taxon>
        <taxon>Bacilli</taxon>
        <taxon>Lactobacillales</taxon>
        <taxon>Enterococcaceae</taxon>
        <taxon>Enterococcus</taxon>
    </lineage>
</organism>
<dbReference type="HOGENOM" id="CLU_2600648_0_0_9"/>
<gene>
    <name evidence="1" type="ORF">UC3_01104</name>
</gene>
<dbReference type="PATRIC" id="fig|1158610.3.peg.1081"/>
<comment type="caution">
    <text evidence="1">The sequence shown here is derived from an EMBL/GenBank/DDBJ whole genome shotgun (WGS) entry which is preliminary data.</text>
</comment>